<evidence type="ECO:0000313" key="5">
    <source>
        <dbReference type="Proteomes" id="UP000185494"/>
    </source>
</evidence>
<name>A0A1L7ACN7_9PROT</name>
<dbReference type="KEGG" id="rgi:RGI145_04975"/>
<keyword evidence="2" id="KW-0472">Membrane</keyword>
<gene>
    <name evidence="3" type="ORF">RGI145_04975</name>
    <name evidence="4" type="ORF">RQ831_09080</name>
</gene>
<dbReference type="AlphaFoldDB" id="A0A1L7ACN7"/>
<evidence type="ECO:0000313" key="3">
    <source>
        <dbReference type="EMBL" id="APT56554.1"/>
    </source>
</evidence>
<reference evidence="4 6" key="2">
    <citation type="journal article" date="2019" name="Microb. Pathog.">
        <title>Comparison of VITEK 2, MALDI-TOF MS, 16S rRNA gene sequencing, and whole-genome sequencing for identification of Roseomonas mucosa.</title>
        <authorList>
            <person name="Rudolph W.W."/>
            <person name="Gunzer F."/>
            <person name="Trauth M."/>
            <person name="Bunk B."/>
            <person name="Bigge R."/>
            <person name="Schrottner P."/>
        </authorList>
    </citation>
    <scope>NUCLEOTIDE SEQUENCE [LARGE SCALE GENOMIC DNA]</scope>
    <source>
        <strain evidence="4 6">DSM 103800</strain>
    </source>
</reference>
<dbReference type="Proteomes" id="UP001258945">
    <property type="component" value="Unassembled WGS sequence"/>
</dbReference>
<evidence type="ECO:0000256" key="2">
    <source>
        <dbReference type="SAM" id="Phobius"/>
    </source>
</evidence>
<feature type="compositionally biased region" description="Basic residues" evidence="1">
    <location>
        <begin position="58"/>
        <end position="68"/>
    </location>
</feature>
<dbReference type="Proteomes" id="UP000185494">
    <property type="component" value="Chromosome 1"/>
</dbReference>
<keyword evidence="2" id="KW-0812">Transmembrane</keyword>
<protein>
    <submittedName>
        <fullName evidence="3">Uncharacterized protein</fullName>
    </submittedName>
</protein>
<feature type="compositionally biased region" description="Low complexity" evidence="1">
    <location>
        <begin position="84"/>
        <end position="98"/>
    </location>
</feature>
<dbReference type="EMBL" id="JAVVDO010000011">
    <property type="protein sequence ID" value="MDT8331208.1"/>
    <property type="molecule type" value="Genomic_DNA"/>
</dbReference>
<sequence>MFKLRAFLRNLAVVAVTVLIGTGVVALTGFPWWVSGPLYVAVVAGLLTWAEGLPPPKPARKRVRKAPSARRPGSAAKPRRAKADAAPQALLPAPDKKG</sequence>
<keyword evidence="6" id="KW-1185">Reference proteome</keyword>
<dbReference type="RefSeq" id="WP_027280038.1">
    <property type="nucleotide sequence ID" value="NZ_CP015583.1"/>
</dbReference>
<organism evidence="3 5">
    <name type="scientific">Roseomonas gilardii</name>
    <dbReference type="NCBI Taxonomy" id="257708"/>
    <lineage>
        <taxon>Bacteria</taxon>
        <taxon>Pseudomonadati</taxon>
        <taxon>Pseudomonadota</taxon>
        <taxon>Alphaproteobacteria</taxon>
        <taxon>Acetobacterales</taxon>
        <taxon>Roseomonadaceae</taxon>
        <taxon>Roseomonas</taxon>
    </lineage>
</organism>
<evidence type="ECO:0000256" key="1">
    <source>
        <dbReference type="SAM" id="MobiDB-lite"/>
    </source>
</evidence>
<proteinExistence type="predicted"/>
<evidence type="ECO:0000313" key="4">
    <source>
        <dbReference type="EMBL" id="MDT8331208.1"/>
    </source>
</evidence>
<reference evidence="4" key="3">
    <citation type="submission" date="2023-09" db="EMBL/GenBank/DDBJ databases">
        <authorList>
            <person name="Schober I."/>
            <person name="Bunk B."/>
        </authorList>
    </citation>
    <scope>NUCLEOTIDE SEQUENCE</scope>
    <source>
        <strain evidence="4">DSM 103800</strain>
    </source>
</reference>
<keyword evidence="2" id="KW-1133">Transmembrane helix</keyword>
<accession>A0A1L7ACN7</accession>
<feature type="region of interest" description="Disordered" evidence="1">
    <location>
        <begin position="55"/>
        <end position="98"/>
    </location>
</feature>
<reference evidence="3 5" key="1">
    <citation type="submission" date="2016-05" db="EMBL/GenBank/DDBJ databases">
        <title>Complete Genome and Methylome Analysis of Psychrotrophic Bacterial Isolates from Antarctic Lake Untersee.</title>
        <authorList>
            <person name="Fomenkov A."/>
            <person name="Akimov V.N."/>
            <person name="Vasilyeva L.V."/>
            <person name="Andersen D."/>
            <person name="Vincze T."/>
            <person name="Roberts R.J."/>
        </authorList>
    </citation>
    <scope>NUCLEOTIDE SEQUENCE [LARGE SCALE GENOMIC DNA]</scope>
    <source>
        <strain evidence="3 5">U14-5</strain>
    </source>
</reference>
<dbReference type="EMBL" id="CP015583">
    <property type="protein sequence ID" value="APT56554.1"/>
    <property type="molecule type" value="Genomic_DNA"/>
</dbReference>
<evidence type="ECO:0000313" key="6">
    <source>
        <dbReference type="Proteomes" id="UP001258945"/>
    </source>
</evidence>
<feature type="transmembrane region" description="Helical" evidence="2">
    <location>
        <begin position="36"/>
        <end position="54"/>
    </location>
</feature>